<organism evidence="8 9">
    <name type="scientific">Chryseobacterium scophthalmum</name>
    <dbReference type="NCBI Taxonomy" id="59733"/>
    <lineage>
        <taxon>Bacteria</taxon>
        <taxon>Pseudomonadati</taxon>
        <taxon>Bacteroidota</taxon>
        <taxon>Flavobacteriia</taxon>
        <taxon>Flavobacteriales</taxon>
        <taxon>Weeksellaceae</taxon>
        <taxon>Chryseobacterium group</taxon>
        <taxon>Chryseobacterium</taxon>
    </lineage>
</organism>
<accession>A0A1N6G0C0</accession>
<keyword evidence="8" id="KW-0675">Receptor</keyword>
<reference evidence="9" key="1">
    <citation type="submission" date="2016-12" db="EMBL/GenBank/DDBJ databases">
        <authorList>
            <person name="Varghese N."/>
            <person name="Submissions S."/>
        </authorList>
    </citation>
    <scope>NUCLEOTIDE SEQUENCE [LARGE SCALE GENOMIC DNA]</scope>
    <source>
        <strain evidence="9">DSM 16779</strain>
    </source>
</reference>
<dbReference type="Gene3D" id="2.40.170.20">
    <property type="entry name" value="TonB-dependent receptor, beta-barrel domain"/>
    <property type="match status" value="1"/>
</dbReference>
<keyword evidence="9" id="KW-1185">Reference proteome</keyword>
<feature type="domain" description="TonB-dependent receptor plug" evidence="7">
    <location>
        <begin position="59"/>
        <end position="139"/>
    </location>
</feature>
<dbReference type="PANTHER" id="PTHR40980">
    <property type="entry name" value="PLUG DOMAIN-CONTAINING PROTEIN"/>
    <property type="match status" value="1"/>
</dbReference>
<comment type="subcellular location">
    <subcellularLocation>
        <location evidence="1 4">Cell outer membrane</location>
    </subcellularLocation>
</comment>
<dbReference type="EMBL" id="FSRQ01000001">
    <property type="protein sequence ID" value="SIO00963.1"/>
    <property type="molecule type" value="Genomic_DNA"/>
</dbReference>
<dbReference type="InterPro" id="IPR012910">
    <property type="entry name" value="Plug_dom"/>
</dbReference>
<feature type="domain" description="TonB-dependent receptor-like beta-barrel" evidence="6">
    <location>
        <begin position="395"/>
        <end position="820"/>
    </location>
</feature>
<dbReference type="OrthoDB" id="9768470at2"/>
<evidence type="ECO:0000259" key="7">
    <source>
        <dbReference type="Pfam" id="PF07715"/>
    </source>
</evidence>
<dbReference type="Proteomes" id="UP000184782">
    <property type="component" value="Unassembled WGS sequence"/>
</dbReference>
<dbReference type="InterPro" id="IPR036942">
    <property type="entry name" value="Beta-barrel_TonB_sf"/>
</dbReference>
<feature type="signal peptide" evidence="5">
    <location>
        <begin position="1"/>
        <end position="21"/>
    </location>
</feature>
<keyword evidence="2 4" id="KW-0472">Membrane</keyword>
<keyword evidence="4" id="KW-0798">TonB box</keyword>
<dbReference type="SUPFAM" id="SSF56935">
    <property type="entry name" value="Porins"/>
    <property type="match status" value="1"/>
</dbReference>
<name>A0A1N6G0C0_9FLAO</name>
<evidence type="ECO:0000256" key="2">
    <source>
        <dbReference type="ARBA" id="ARBA00023136"/>
    </source>
</evidence>
<proteinExistence type="inferred from homology"/>
<dbReference type="Pfam" id="PF07715">
    <property type="entry name" value="Plug"/>
    <property type="match status" value="1"/>
</dbReference>
<evidence type="ECO:0000256" key="5">
    <source>
        <dbReference type="SAM" id="SignalP"/>
    </source>
</evidence>
<dbReference type="GO" id="GO:0009279">
    <property type="term" value="C:cell outer membrane"/>
    <property type="evidence" value="ECO:0007669"/>
    <property type="project" value="UniProtKB-SubCell"/>
</dbReference>
<sequence length="857" mass="96599">MNFRKLSIAALFLTTSGTLMYAQEKNDTVKNEKKIEGVIIQGTTKKGSESNIITVQRKSVEVIERVGSVQLEKQGVGDVSVAVTKATGSQKQEGSGQIFIRGLGDRNNSTTINGLQVPSNDPLYKNIDLSIIKTDMIDFIGLEKVYNPRLWGDMSGANVDIVTKVYTGKPYFKINLGSSVNFNAVQKNNYFLQDGPSYFGFAKLEQPSKNAVANRGYVFNTSWKDQEVNNPFNSNLSFDFGTNFKVGSQGKLSIFGYGGFDNSYEYFNGITGGTYSAQDDALRIYTQAEEFKYTTNTTGLVNINYKINPNHNINLSSNYIHTSEQKLGNFSGYNRDYYDNDVNQTRYTTQLRRATTRINDLLVNQLRGEHTLSEPLKISWNIGYNRLDSRRPDRQQNVTVLDKQQNYSFFASSNPGANNRYYDQLLENDFVGDIHADYKLGESAKITLGYSGRYKDSDFKATQYNFRILPVQGSYFVDPKNYDTFFNLANYQSGVFFDVVTFRGDVKYSPEQALIPQTFTSEMTNNAGYVNVDYKFSDKFTAQVGVRYENLMQKLKYNTAIQEGKQDRDYNKILPAFNLKYSLNDKHNLRLAGSKTYTSPLLLEIAPFEYEDIEESTLGNQSNYLADNYNVDLKWEWFPSKNELVSLSAFGKYIQNPLARVTINSSSNSTSVMNVGDTGRVYGVEAEIRKDIYSTGNTRLYAFLNGTYLNTEQELDNDKVAKENSGPGQSNYSTNFNVTKDKMQGASDFLANANIGLEQKWGTKNSMDLVVSYSYISDNIYSLGTQNRGNMVDKAFSTLDATLKFKLSNGMGFSFTGRNLINPYFTRVQDNLITGNELASKKYKRGTAVGASISYEF</sequence>
<keyword evidence="3" id="KW-0998">Cell outer membrane</keyword>
<evidence type="ECO:0000313" key="8">
    <source>
        <dbReference type="EMBL" id="SIO00963.1"/>
    </source>
</evidence>
<dbReference type="PANTHER" id="PTHR40980:SF5">
    <property type="entry name" value="TONB-DEPENDENT RECEPTOR"/>
    <property type="match status" value="1"/>
</dbReference>
<evidence type="ECO:0000313" key="9">
    <source>
        <dbReference type="Proteomes" id="UP000184782"/>
    </source>
</evidence>
<dbReference type="InterPro" id="IPR000531">
    <property type="entry name" value="Beta-barrel_TonB"/>
</dbReference>
<evidence type="ECO:0000256" key="1">
    <source>
        <dbReference type="ARBA" id="ARBA00004442"/>
    </source>
</evidence>
<dbReference type="Gene3D" id="2.170.130.10">
    <property type="entry name" value="TonB-dependent receptor, plug domain"/>
    <property type="match status" value="1"/>
</dbReference>
<evidence type="ECO:0000256" key="3">
    <source>
        <dbReference type="ARBA" id="ARBA00023237"/>
    </source>
</evidence>
<evidence type="ECO:0000259" key="6">
    <source>
        <dbReference type="Pfam" id="PF00593"/>
    </source>
</evidence>
<evidence type="ECO:0000256" key="4">
    <source>
        <dbReference type="RuleBase" id="RU003357"/>
    </source>
</evidence>
<dbReference type="STRING" id="59733.SAMN05421769_1757"/>
<feature type="chain" id="PRO_5012365018" evidence="5">
    <location>
        <begin position="22"/>
        <end position="857"/>
    </location>
</feature>
<dbReference type="InterPro" id="IPR037066">
    <property type="entry name" value="Plug_dom_sf"/>
</dbReference>
<protein>
    <submittedName>
        <fullName evidence="8">TonB-dependent receptor</fullName>
    </submittedName>
</protein>
<dbReference type="RefSeq" id="WP_074229872.1">
    <property type="nucleotide sequence ID" value="NZ_FSRQ01000001.1"/>
</dbReference>
<gene>
    <name evidence="8" type="ORF">SAMN05421769_1757</name>
</gene>
<keyword evidence="5" id="KW-0732">Signal</keyword>
<dbReference type="Pfam" id="PF00593">
    <property type="entry name" value="TonB_dep_Rec_b-barrel"/>
    <property type="match status" value="1"/>
</dbReference>
<dbReference type="AlphaFoldDB" id="A0A1N6G0C0"/>
<comment type="similarity">
    <text evidence="4">Belongs to the TonB-dependent receptor family.</text>
</comment>